<dbReference type="RefSeq" id="WP_021429032.1">
    <property type="nucleotide sequence ID" value="NZ_BROK01000025.1"/>
</dbReference>
<dbReference type="Proteomes" id="UP000573963">
    <property type="component" value="Unassembled WGS sequence"/>
</dbReference>
<name>A0AA44DK31_PARBF</name>
<dbReference type="EMBL" id="JABAFD010000003">
    <property type="protein sequence ID" value="NME09076.1"/>
    <property type="molecule type" value="Genomic_DNA"/>
</dbReference>
<reference evidence="1 2" key="1">
    <citation type="submission" date="2020-04" db="EMBL/GenBank/DDBJ databases">
        <authorList>
            <person name="Hitch T.C.A."/>
            <person name="Wylensek D."/>
            <person name="Clavel T."/>
        </authorList>
    </citation>
    <scope>NUCLEOTIDE SEQUENCE [LARGE SCALE GENOMIC DNA]</scope>
    <source>
        <strain evidence="1 2">Med78_4-601-WT-2</strain>
    </source>
</reference>
<protein>
    <submittedName>
        <fullName evidence="1">Uncharacterized protein</fullName>
    </submittedName>
</protein>
<comment type="caution">
    <text evidence="1">The sequence shown here is derived from an EMBL/GenBank/DDBJ whole genome shotgun (WGS) entry which is preliminary data.</text>
</comment>
<evidence type="ECO:0000313" key="2">
    <source>
        <dbReference type="Proteomes" id="UP000573963"/>
    </source>
</evidence>
<organism evidence="1 2">
    <name type="scientific">Paraclostridium bifermentans</name>
    <name type="common">Clostridium bifermentans</name>
    <dbReference type="NCBI Taxonomy" id="1490"/>
    <lineage>
        <taxon>Bacteria</taxon>
        <taxon>Bacillati</taxon>
        <taxon>Bacillota</taxon>
        <taxon>Clostridia</taxon>
        <taxon>Peptostreptococcales</taxon>
        <taxon>Peptostreptococcaceae</taxon>
        <taxon>Paraclostridium</taxon>
    </lineage>
</organism>
<dbReference type="AlphaFoldDB" id="A0AA44DK31"/>
<proteinExistence type="predicted"/>
<dbReference type="GeneID" id="67472270"/>
<accession>A0AA44DK31</accession>
<evidence type="ECO:0000313" key="1">
    <source>
        <dbReference type="EMBL" id="NME09076.1"/>
    </source>
</evidence>
<gene>
    <name evidence="1" type="ORF">HF875_06060</name>
</gene>
<sequence length="54" mass="6299">MNKYIIIRSDTKSISSPMSKKEALKTMKSYDRQGISSLIIYENKEINLNFSKVR</sequence>